<dbReference type="SUPFAM" id="SSF53092">
    <property type="entry name" value="Creatinase/prolidase N-terminal domain"/>
    <property type="match status" value="1"/>
</dbReference>
<evidence type="ECO:0000259" key="6">
    <source>
        <dbReference type="Pfam" id="PF16188"/>
    </source>
</evidence>
<keyword evidence="3" id="KW-0378">Hydrolase</keyword>
<dbReference type="PANTHER" id="PTHR43763:SF6">
    <property type="entry name" value="XAA-PRO AMINOPEPTIDASE 1"/>
    <property type="match status" value="1"/>
</dbReference>
<keyword evidence="8" id="KW-1185">Reference proteome</keyword>
<dbReference type="InterPro" id="IPR036005">
    <property type="entry name" value="Creatinase/aminopeptidase-like"/>
</dbReference>
<dbReference type="InterPro" id="IPR029149">
    <property type="entry name" value="Creatin/AminoP/Spt16_N"/>
</dbReference>
<proteinExistence type="inferred from homology"/>
<keyword evidence="7" id="KW-0031">Aminopeptidase</keyword>
<evidence type="ECO:0000259" key="4">
    <source>
        <dbReference type="Pfam" id="PF00557"/>
    </source>
</evidence>
<dbReference type="GO" id="GO:0004177">
    <property type="term" value="F:aminopeptidase activity"/>
    <property type="evidence" value="ECO:0007669"/>
    <property type="project" value="UniProtKB-KW"/>
</dbReference>
<evidence type="ECO:0000256" key="3">
    <source>
        <dbReference type="ARBA" id="ARBA00022801"/>
    </source>
</evidence>
<protein>
    <submittedName>
        <fullName evidence="7">Aminopeptidase P family protein</fullName>
    </submittedName>
</protein>
<keyword evidence="7" id="KW-0645">Protease</keyword>
<evidence type="ECO:0000259" key="5">
    <source>
        <dbReference type="Pfam" id="PF01321"/>
    </source>
</evidence>
<dbReference type="Gene3D" id="3.90.230.10">
    <property type="entry name" value="Creatinase/methionine aminopeptidase superfamily"/>
    <property type="match status" value="1"/>
</dbReference>
<evidence type="ECO:0000313" key="7">
    <source>
        <dbReference type="EMBL" id="MCP1101135.1"/>
    </source>
</evidence>
<dbReference type="InterPro" id="IPR032416">
    <property type="entry name" value="Peptidase_M24_C"/>
</dbReference>
<dbReference type="Pfam" id="PF16189">
    <property type="entry name" value="Creatinase_N_2"/>
    <property type="match status" value="1"/>
</dbReference>
<feature type="domain" description="Peptidase M24" evidence="4">
    <location>
        <begin position="310"/>
        <end position="528"/>
    </location>
</feature>
<evidence type="ECO:0000256" key="1">
    <source>
        <dbReference type="ARBA" id="ARBA00008766"/>
    </source>
</evidence>
<sequence length="597" mass="67668">MTVKERIQALRGLMKENGIDVYLVPSADNHQSEYVGEHFKSREFITGFSGSAGDAVITMDQAGLWTDARYFIQANEQLAGSGIKLFKMGEPGVPTLEEFLNNVLPDNSVLGFDGRVVAMQEGQAYADLLSPREIKISYEHDLINELWTKRPELSKESAFILDEKYSGESVASKLSRVRKAMEDSKANAHILTTLDDICWLINLRGNDIEYSPMVLSYGIIYPNKAELFIDESKLDNQAKALLADNNFTLRPYNDIYEVVKNFDKGDTILINPAKINYAIYNNIPEGVKKVELPNPSTLFKSMKNPVEIENIINAHIKDGVAVTRFMHWLKTTIGKEKITEITASEKLDSFRQEGEGYLWQSFEPICAYKDHAAIVHYSATPETDVELFPKGMFLTDTGGNYYEGSTDITRTFILGSITDEEKLHFTTVARSMINLSKARFLYGCRGYNLDILARQPLWDLDLDYKHGTGHGVGYLLSIHEGPAGFRWQVVPSKNETHVIEEGMVITDEPGIYIENSHGVRTENELVVRKGTANEFGQFMHFETITYVPIDLDGIDPNAMTTEERAYLNSYHKKVFDTISPYLNDEEKDWLKKYTREI</sequence>
<dbReference type="PANTHER" id="PTHR43763">
    <property type="entry name" value="XAA-PRO AMINOPEPTIDASE 1"/>
    <property type="match status" value="1"/>
</dbReference>
<evidence type="ECO:0000313" key="8">
    <source>
        <dbReference type="Proteomes" id="UP001523566"/>
    </source>
</evidence>
<evidence type="ECO:0000256" key="2">
    <source>
        <dbReference type="ARBA" id="ARBA00022723"/>
    </source>
</evidence>
<gene>
    <name evidence="7" type="ORF">NK125_01740</name>
</gene>
<dbReference type="Gene3D" id="3.40.350.10">
    <property type="entry name" value="Creatinase/prolidase N-terminal domain"/>
    <property type="match status" value="2"/>
</dbReference>
<dbReference type="Pfam" id="PF00557">
    <property type="entry name" value="Peptidase_M24"/>
    <property type="match status" value="1"/>
</dbReference>
<dbReference type="InterPro" id="IPR000587">
    <property type="entry name" value="Creatinase_N"/>
</dbReference>
<comment type="caution">
    <text evidence="7">The sequence shown here is derived from an EMBL/GenBank/DDBJ whole genome shotgun (WGS) entry which is preliminary data.</text>
</comment>
<feature type="domain" description="Creatinase N-terminal" evidence="5">
    <location>
        <begin position="6"/>
        <end position="130"/>
    </location>
</feature>
<dbReference type="InterPro" id="IPR050422">
    <property type="entry name" value="X-Pro_aminopeptidase_P"/>
</dbReference>
<organism evidence="7 8">
    <name type="scientific">Aequitasia blattaphilus</name>
    <dbReference type="NCBI Taxonomy" id="2949332"/>
    <lineage>
        <taxon>Bacteria</taxon>
        <taxon>Bacillati</taxon>
        <taxon>Bacillota</taxon>
        <taxon>Clostridia</taxon>
        <taxon>Lachnospirales</taxon>
        <taxon>Lachnospiraceae</taxon>
        <taxon>Aequitasia</taxon>
    </lineage>
</organism>
<feature type="domain" description="Peptidase M24 C-terminal" evidence="6">
    <location>
        <begin position="537"/>
        <end position="597"/>
    </location>
</feature>
<dbReference type="Pfam" id="PF01321">
    <property type="entry name" value="Creatinase_N"/>
    <property type="match status" value="1"/>
</dbReference>
<dbReference type="EMBL" id="JAMZFW010000002">
    <property type="protein sequence ID" value="MCP1101135.1"/>
    <property type="molecule type" value="Genomic_DNA"/>
</dbReference>
<dbReference type="Pfam" id="PF16188">
    <property type="entry name" value="Peptidase_M24_C"/>
    <property type="match status" value="1"/>
</dbReference>
<dbReference type="SUPFAM" id="SSF55920">
    <property type="entry name" value="Creatinase/aminopeptidase"/>
    <property type="match status" value="1"/>
</dbReference>
<dbReference type="Proteomes" id="UP001523566">
    <property type="component" value="Unassembled WGS sequence"/>
</dbReference>
<comment type="similarity">
    <text evidence="1">Belongs to the peptidase M24B family.</text>
</comment>
<dbReference type="InterPro" id="IPR000994">
    <property type="entry name" value="Pept_M24"/>
</dbReference>
<name>A0ABT1E5L2_9FIRM</name>
<dbReference type="CDD" id="cd01085">
    <property type="entry name" value="APP"/>
    <property type="match status" value="1"/>
</dbReference>
<keyword evidence="2" id="KW-0479">Metal-binding</keyword>
<reference evidence="7 8" key="1">
    <citation type="journal article" date="2022" name="Genome Biol. Evol.">
        <title>Host diet, physiology and behaviors set the stage for Lachnospiraceae cladogenesis.</title>
        <authorList>
            <person name="Vera-Ponce De Leon A."/>
            <person name="Schneider M."/>
            <person name="Jahnes B.C."/>
            <person name="Sadowski V."/>
            <person name="Camuy-Velez L.A."/>
            <person name="Duan J."/>
            <person name="Sabree Z.L."/>
        </authorList>
    </citation>
    <scope>NUCLEOTIDE SEQUENCE [LARGE SCALE GENOMIC DNA]</scope>
    <source>
        <strain evidence="7 8">PAL113</strain>
    </source>
</reference>
<accession>A0ABT1E5L2</accession>
<dbReference type="RefSeq" id="WP_262064920.1">
    <property type="nucleotide sequence ID" value="NZ_JAMXOD010000002.1"/>
</dbReference>
<dbReference type="InterPro" id="IPR033740">
    <property type="entry name" value="Pept_M24B"/>
</dbReference>